<dbReference type="EMBL" id="VOAP01000016">
    <property type="protein sequence ID" value="TWO19860.1"/>
    <property type="molecule type" value="Genomic_DNA"/>
</dbReference>
<reference evidence="3 4" key="1">
    <citation type="submission" date="2019-07" db="EMBL/GenBank/DDBJ databases">
        <title>Rapid identification of Enteric Bacteria from Whole Genome Sequences (WGS) using Average Nucleotide Identity (ANI).</title>
        <authorList>
            <person name="Lane C."/>
        </authorList>
    </citation>
    <scope>NUCLEOTIDE SEQUENCE [LARGE SCALE GENOMIC DNA]</scope>
    <source>
        <strain evidence="3 4">D2411</strain>
    </source>
</reference>
<dbReference type="InterPro" id="IPR029276">
    <property type="entry name" value="PgbA_N"/>
</dbReference>
<dbReference type="Proteomes" id="UP000321812">
    <property type="component" value="Unassembled WGS sequence"/>
</dbReference>
<name>A0A562XCL5_CAMHY</name>
<evidence type="ECO:0000259" key="2">
    <source>
        <dbReference type="Pfam" id="PF15436"/>
    </source>
</evidence>
<organism evidence="3 4">
    <name type="scientific">Campylobacter hyointestinalis</name>
    <dbReference type="NCBI Taxonomy" id="198"/>
    <lineage>
        <taxon>Bacteria</taxon>
        <taxon>Pseudomonadati</taxon>
        <taxon>Campylobacterota</taxon>
        <taxon>Epsilonproteobacteria</taxon>
        <taxon>Campylobacterales</taxon>
        <taxon>Campylobacteraceae</taxon>
        <taxon>Campylobacter</taxon>
    </lineage>
</organism>
<feature type="signal peptide" evidence="1">
    <location>
        <begin position="1"/>
        <end position="17"/>
    </location>
</feature>
<evidence type="ECO:0000256" key="1">
    <source>
        <dbReference type="SAM" id="SignalP"/>
    </source>
</evidence>
<keyword evidence="1" id="KW-0732">Signal</keyword>
<feature type="chain" id="PRO_5022085478" description="Plasminogen-binding protein PgbA N-terminal domain-containing protein" evidence="1">
    <location>
        <begin position="18"/>
        <end position="239"/>
    </location>
</feature>
<comment type="caution">
    <text evidence="3">The sequence shown here is derived from an EMBL/GenBank/DDBJ whole genome shotgun (WGS) entry which is preliminary data.</text>
</comment>
<protein>
    <recommendedName>
        <fullName evidence="2">Plasminogen-binding protein PgbA N-terminal domain-containing protein</fullName>
    </recommendedName>
</protein>
<dbReference type="RefSeq" id="WP_147497464.1">
    <property type="nucleotide sequence ID" value="NZ_VOAP01000016.1"/>
</dbReference>
<dbReference type="AlphaFoldDB" id="A0A562XCL5"/>
<feature type="domain" description="Plasminogen-binding protein PgbA N-terminal" evidence="2">
    <location>
        <begin position="29"/>
        <end position="236"/>
    </location>
</feature>
<evidence type="ECO:0000313" key="3">
    <source>
        <dbReference type="EMBL" id="TWO19860.1"/>
    </source>
</evidence>
<proteinExistence type="predicted"/>
<sequence>MKRVLFMVFILCGFAFGAEFNMKTTYALILNLQDNIAEITDSPDIIVGSSGVVMHKFKDGSKSIIARAVVTQKQNGFAKVRFEVFGSLKQTALPVPKMLPSIGDEIILNYLYDRSLIIVPNKEIYKEITENFKNITFIHPDIVGAYLHYEYKPNPSREDFRKMCANSAAGLIFIALDGEAVFADCGSFEVLKRFKSGSVDYYQLPFYTRVQGIDTVFWKLDSAKINNYDEYYKRLLKEK</sequence>
<accession>A0A562XCL5</accession>
<dbReference type="Pfam" id="PF15436">
    <property type="entry name" value="PGBA_N"/>
    <property type="match status" value="1"/>
</dbReference>
<gene>
    <name evidence="3" type="ORF">YZ82_07175</name>
</gene>
<evidence type="ECO:0000313" key="4">
    <source>
        <dbReference type="Proteomes" id="UP000321812"/>
    </source>
</evidence>